<name>A0A0M4G0R6_9BACI</name>
<dbReference type="PATRIC" id="fig|1441095.3.peg.4656"/>
<evidence type="ECO:0000313" key="2">
    <source>
        <dbReference type="EMBL" id="ALC83725.1"/>
    </source>
</evidence>
<feature type="transmembrane region" description="Helical" evidence="1">
    <location>
        <begin position="86"/>
        <end position="109"/>
    </location>
</feature>
<evidence type="ECO:0000313" key="3">
    <source>
        <dbReference type="Proteomes" id="UP000067625"/>
    </source>
</evidence>
<accession>A0A0M4G0R6</accession>
<feature type="transmembrane region" description="Helical" evidence="1">
    <location>
        <begin position="201"/>
        <end position="222"/>
    </location>
</feature>
<protein>
    <submittedName>
        <fullName evidence="2">Uncharacterized protein</fullName>
    </submittedName>
</protein>
<dbReference type="EMBL" id="CP012600">
    <property type="protein sequence ID" value="ALC83725.1"/>
    <property type="molecule type" value="Genomic_DNA"/>
</dbReference>
<reference evidence="2 3" key="2">
    <citation type="journal article" date="2016" name="Int. J. Syst. Evol. Microbiol.">
        <title>Bacillus gobiensis sp. nov., isolated from a soil sample.</title>
        <authorList>
            <person name="Liu B."/>
            <person name="Liu G.H."/>
            <person name="Cetin S."/>
            <person name="Schumann P."/>
            <person name="Pan Z.Z."/>
            <person name="Chen Q.Q."/>
        </authorList>
    </citation>
    <scope>NUCLEOTIDE SEQUENCE [LARGE SCALE GENOMIC DNA]</scope>
    <source>
        <strain evidence="2 3">FJAT-4402</strain>
    </source>
</reference>
<feature type="transmembrane region" description="Helical" evidence="1">
    <location>
        <begin position="173"/>
        <end position="195"/>
    </location>
</feature>
<dbReference type="STRING" id="1441095.AM592_21020"/>
<keyword evidence="1" id="KW-0472">Membrane</keyword>
<keyword evidence="1" id="KW-0812">Transmembrane</keyword>
<dbReference type="Proteomes" id="UP000067625">
    <property type="component" value="Chromosome"/>
</dbReference>
<sequence length="234" mass="26553">MGGTLKGTAMLVYRDMKYQFVMFSLITLFVAFVFLMIGLFIETPIQAGVIFGPFYGLISVFGASAYVTSFRYAMGFGSTRSLFLKVFYTLGILFVIVVMLFLNILYFIMEGLYDLGITRVSLFHIGNVTSFQKGFFPYLWVDIMIGICLLGLVFFVTSLWYKYGFIRISIGSIILGVIAFLLLYNIGFQAAFQWMAHINHFTLFTGIGLIGLITLFSTYFFMRNAPLSYRSKKG</sequence>
<feature type="transmembrane region" description="Helical" evidence="1">
    <location>
        <begin position="138"/>
        <end position="161"/>
    </location>
</feature>
<reference evidence="3" key="1">
    <citation type="submission" date="2015-08" db="EMBL/GenBank/DDBJ databases">
        <title>Genome sequencing project for genomic taxonomy and phylogenomics of Bacillus-like bacteria.</title>
        <authorList>
            <person name="Liu B."/>
            <person name="Wang J."/>
            <person name="Zhu Y."/>
            <person name="Liu G."/>
            <person name="Chen Q."/>
            <person name="Chen Z."/>
            <person name="Lan J."/>
            <person name="Che J."/>
            <person name="Ge C."/>
            <person name="Shi H."/>
            <person name="Pan Z."/>
            <person name="Liu X."/>
        </authorList>
    </citation>
    <scope>NUCLEOTIDE SEQUENCE [LARGE SCALE GENOMIC DNA]</scope>
    <source>
        <strain evidence="3">FJAT-4402</strain>
    </source>
</reference>
<organism evidence="2 3">
    <name type="scientific">Bacillus gobiensis</name>
    <dbReference type="NCBI Taxonomy" id="1441095"/>
    <lineage>
        <taxon>Bacteria</taxon>
        <taxon>Bacillati</taxon>
        <taxon>Bacillota</taxon>
        <taxon>Bacilli</taxon>
        <taxon>Bacillales</taxon>
        <taxon>Bacillaceae</taxon>
        <taxon>Bacillus</taxon>
    </lineage>
</organism>
<proteinExistence type="predicted"/>
<keyword evidence="1" id="KW-1133">Transmembrane helix</keyword>
<dbReference type="OrthoDB" id="2649128at2"/>
<evidence type="ECO:0000256" key="1">
    <source>
        <dbReference type="SAM" id="Phobius"/>
    </source>
</evidence>
<feature type="transmembrane region" description="Helical" evidence="1">
    <location>
        <begin position="53"/>
        <end position="74"/>
    </location>
</feature>
<dbReference type="AlphaFoldDB" id="A0A0M4G0R6"/>
<gene>
    <name evidence="2" type="ORF">AM592_21020</name>
</gene>
<keyword evidence="3" id="KW-1185">Reference proteome</keyword>
<feature type="transmembrane region" description="Helical" evidence="1">
    <location>
        <begin position="20"/>
        <end position="41"/>
    </location>
</feature>
<dbReference type="RefSeq" id="WP_053605592.1">
    <property type="nucleotide sequence ID" value="NZ_CP012600.1"/>
</dbReference>